<dbReference type="EMBL" id="JAGPYQ010000001">
    <property type="protein sequence ID" value="MBQ0852685.1"/>
    <property type="molecule type" value="Genomic_DNA"/>
</dbReference>
<evidence type="ECO:0000313" key="4">
    <source>
        <dbReference type="EMBL" id="MBQ0852685.1"/>
    </source>
</evidence>
<keyword evidence="3" id="KW-0732">Signal</keyword>
<feature type="chain" id="PRO_5038558666" evidence="3">
    <location>
        <begin position="31"/>
        <end position="500"/>
    </location>
</feature>
<keyword evidence="5" id="KW-1185">Reference proteome</keyword>
<feature type="transmembrane region" description="Helical" evidence="2">
    <location>
        <begin position="469"/>
        <end position="490"/>
    </location>
</feature>
<feature type="signal peptide" evidence="3">
    <location>
        <begin position="1"/>
        <end position="30"/>
    </location>
</feature>
<accession>A0A941B6N4</accession>
<name>A0A941B6N4_9ACTN</name>
<proteinExistence type="predicted"/>
<sequence>MLRPRAAGALAGITAVVLSVVAVGTPAAGADDPPAADGYERTARLTTVGKPLDLLLHPESGKLYVGSDTVAGTPDGSLAGVYAVDPASDTVLSWVKTSPGSTGAPAQLPGKRLAGPLPGDGVHYLVGLRGIAAAKDGDASGSGGWLTGTSITQARSGAKAGTVVIVRGTKLEEVAVGGTAVTVERSLTLPATGGPLAVDTAAGQIWVTDNTNGVLRRVGSADFTPDGKEIALGSGAAVSFLEWDTGRGVLWAGRGTVLEAYDIASGKLAASFDAKPGDTIADVAVDPRSDRAFAVWQDWGNPPEEGDGVGQLAVYDTATLKDLDLGAELPGVNGQLGSSSVAVTPGGDAVFVASPSDASLTVFKAPEPPTPSPTPTPTDPESPPPSPDPSPGDTDPAPDPSDDPTEPTDPSGSGTTVPVDGPADDGNSAGGTVDSGDTSGGAGTTGGSVGGGPLGTTGDGSLASTGSDLLLPAAAGTAALLAAGTAAILWRRRTNGRLEP</sequence>
<dbReference type="RefSeq" id="WP_210888827.1">
    <property type="nucleotide sequence ID" value="NZ_JAGPYQ010000001.1"/>
</dbReference>
<feature type="compositionally biased region" description="Gly residues" evidence="1">
    <location>
        <begin position="438"/>
        <end position="458"/>
    </location>
</feature>
<feature type="compositionally biased region" description="Pro residues" evidence="1">
    <location>
        <begin position="366"/>
        <end position="390"/>
    </location>
</feature>
<dbReference type="InterPro" id="IPR015943">
    <property type="entry name" value="WD40/YVTN_repeat-like_dom_sf"/>
</dbReference>
<protein>
    <submittedName>
        <fullName evidence="4">Uncharacterized protein</fullName>
    </submittedName>
</protein>
<reference evidence="4 5" key="1">
    <citation type="submission" date="2021-04" db="EMBL/GenBank/DDBJ databases">
        <authorList>
            <person name="Tang X."/>
            <person name="Zhou X."/>
            <person name="Chen X."/>
            <person name="Cernava T."/>
            <person name="Zhang C."/>
        </authorList>
    </citation>
    <scope>NUCLEOTIDE SEQUENCE [LARGE SCALE GENOMIC DNA]</scope>
    <source>
        <strain evidence="4 5">BH-SS-21</strain>
    </source>
</reference>
<dbReference type="AlphaFoldDB" id="A0A941B6N4"/>
<evidence type="ECO:0000256" key="2">
    <source>
        <dbReference type="SAM" id="Phobius"/>
    </source>
</evidence>
<dbReference type="SUPFAM" id="SSF50969">
    <property type="entry name" value="YVTN repeat-like/Quinoprotein amine dehydrogenase"/>
    <property type="match status" value="1"/>
</dbReference>
<keyword evidence="2" id="KW-0472">Membrane</keyword>
<evidence type="ECO:0000256" key="3">
    <source>
        <dbReference type="SAM" id="SignalP"/>
    </source>
</evidence>
<keyword evidence="2" id="KW-0812">Transmembrane</keyword>
<gene>
    <name evidence="4" type="ORF">J8N05_31440</name>
</gene>
<keyword evidence="2" id="KW-1133">Transmembrane helix</keyword>
<dbReference type="Gene3D" id="2.130.10.10">
    <property type="entry name" value="YVTN repeat-like/Quinoprotein amine dehydrogenase"/>
    <property type="match status" value="1"/>
</dbReference>
<dbReference type="Proteomes" id="UP000677413">
    <property type="component" value="Unassembled WGS sequence"/>
</dbReference>
<evidence type="ECO:0000313" key="5">
    <source>
        <dbReference type="Proteomes" id="UP000677413"/>
    </source>
</evidence>
<evidence type="ECO:0000256" key="1">
    <source>
        <dbReference type="SAM" id="MobiDB-lite"/>
    </source>
</evidence>
<feature type="region of interest" description="Disordered" evidence="1">
    <location>
        <begin position="361"/>
        <end position="467"/>
    </location>
</feature>
<comment type="caution">
    <text evidence="4">The sequence shown here is derived from an EMBL/GenBank/DDBJ whole genome shotgun (WGS) entry which is preliminary data.</text>
</comment>
<organism evidence="4 5">
    <name type="scientific">Streptomyces liliiviolaceus</name>
    <dbReference type="NCBI Taxonomy" id="2823109"/>
    <lineage>
        <taxon>Bacteria</taxon>
        <taxon>Bacillati</taxon>
        <taxon>Actinomycetota</taxon>
        <taxon>Actinomycetes</taxon>
        <taxon>Kitasatosporales</taxon>
        <taxon>Streptomycetaceae</taxon>
        <taxon>Streptomyces</taxon>
    </lineage>
</organism>
<dbReference type="InterPro" id="IPR011044">
    <property type="entry name" value="Quino_amine_DH_bsu"/>
</dbReference>